<accession>A0A6P1Y176</accession>
<evidence type="ECO:0000313" key="3">
    <source>
        <dbReference type="Proteomes" id="UP000464374"/>
    </source>
</evidence>
<protein>
    <recommendedName>
        <fullName evidence="4">Phage protein, HK97 gp10 family</fullName>
    </recommendedName>
</protein>
<organism evidence="2 3">
    <name type="scientific">Treponema vincentii</name>
    <dbReference type="NCBI Taxonomy" id="69710"/>
    <lineage>
        <taxon>Bacteria</taxon>
        <taxon>Pseudomonadati</taxon>
        <taxon>Spirochaetota</taxon>
        <taxon>Spirochaetia</taxon>
        <taxon>Spirochaetales</taxon>
        <taxon>Treponemataceae</taxon>
        <taxon>Treponema</taxon>
    </lineage>
</organism>
<keyword evidence="1" id="KW-0175">Coiled coil</keyword>
<dbReference type="EMBL" id="CP048020">
    <property type="protein sequence ID" value="QHX43596.1"/>
    <property type="molecule type" value="Genomic_DNA"/>
</dbReference>
<evidence type="ECO:0008006" key="4">
    <source>
        <dbReference type="Google" id="ProtNLM"/>
    </source>
</evidence>
<dbReference type="AlphaFoldDB" id="A0A6P1Y176"/>
<sequence length="154" mass="18134">MVQVQVEIDYKEYERQLKDCKDKMPKIARRLVGKVNAQVKKEARRTMRQRGFNKQKEEGIYKNLFSYANTDFTAKIGIKKKAFYARFVEKGARITARNGYLTFKVNEKFVKVKSVTLPAKPFLEPAIRYYWNTGKADAIMDTAFQKELDKLFRD</sequence>
<name>A0A6P1Y176_9SPIR</name>
<gene>
    <name evidence="2" type="ORF">GWP43_09285</name>
</gene>
<evidence type="ECO:0000313" key="2">
    <source>
        <dbReference type="EMBL" id="QHX43596.1"/>
    </source>
</evidence>
<reference evidence="2 3" key="1">
    <citation type="submission" date="2020-01" db="EMBL/GenBank/DDBJ databases">
        <title>Complete genome sequence of a human oral phylogroup 1 Treponema sp. strain ATCC 700766, originally isolated from periodontitis dental plaque.</title>
        <authorList>
            <person name="Chan Y."/>
            <person name="Huo Y.-B."/>
            <person name="Yu X.-L."/>
            <person name="Zeng H."/>
            <person name="Leung W.-K."/>
            <person name="Watt R.M."/>
        </authorList>
    </citation>
    <scope>NUCLEOTIDE SEQUENCE [LARGE SCALE GENOMIC DNA]</scope>
    <source>
        <strain evidence="2 3">OMZ 804</strain>
    </source>
</reference>
<proteinExistence type="predicted"/>
<dbReference type="Proteomes" id="UP000464374">
    <property type="component" value="Chromosome"/>
</dbReference>
<evidence type="ECO:0000256" key="1">
    <source>
        <dbReference type="SAM" id="Coils"/>
    </source>
</evidence>
<feature type="coiled-coil region" evidence="1">
    <location>
        <begin position="3"/>
        <end position="30"/>
    </location>
</feature>
<dbReference type="RefSeq" id="WP_162663911.1">
    <property type="nucleotide sequence ID" value="NZ_CP048020.1"/>
</dbReference>
<dbReference type="KEGG" id="trz:GWP43_09285"/>